<proteinExistence type="predicted"/>
<organism evidence="4 5">
    <name type="scientific">Amycolatopsis keratiniphila</name>
    <dbReference type="NCBI Taxonomy" id="129921"/>
    <lineage>
        <taxon>Bacteria</taxon>
        <taxon>Bacillati</taxon>
        <taxon>Actinomycetota</taxon>
        <taxon>Actinomycetes</taxon>
        <taxon>Pseudonocardiales</taxon>
        <taxon>Pseudonocardiaceae</taxon>
        <taxon>Amycolatopsis</taxon>
        <taxon>Amycolatopsis japonica group</taxon>
    </lineage>
</organism>
<evidence type="ECO:0000259" key="3">
    <source>
        <dbReference type="PROSITE" id="PS51186"/>
    </source>
</evidence>
<dbReference type="PANTHER" id="PTHR43877:SF2">
    <property type="entry name" value="AMINOALKYLPHOSPHONATE N-ACETYLTRANSFERASE-RELATED"/>
    <property type="match status" value="1"/>
</dbReference>
<dbReference type="HOGENOM" id="CLU_1467064_0_0_11"/>
<dbReference type="PATRIC" id="fig|1156913.3.peg.1930"/>
<accession>R4T0F6</accession>
<dbReference type="GO" id="GO:0016747">
    <property type="term" value="F:acyltransferase activity, transferring groups other than amino-acyl groups"/>
    <property type="evidence" value="ECO:0007669"/>
    <property type="project" value="InterPro"/>
</dbReference>
<dbReference type="EMBL" id="CP003410">
    <property type="protein sequence ID" value="AGM04472.1"/>
    <property type="molecule type" value="Genomic_DNA"/>
</dbReference>
<feature type="domain" description="N-acetyltransferase" evidence="3">
    <location>
        <begin position="7"/>
        <end position="160"/>
    </location>
</feature>
<dbReference type="AlphaFoldDB" id="R4T0F6"/>
<evidence type="ECO:0000313" key="5">
    <source>
        <dbReference type="Proteomes" id="UP000013968"/>
    </source>
</evidence>
<evidence type="ECO:0000313" key="4">
    <source>
        <dbReference type="EMBL" id="AGM04472.1"/>
    </source>
</evidence>
<dbReference type="PROSITE" id="PS51186">
    <property type="entry name" value="GNAT"/>
    <property type="match status" value="1"/>
</dbReference>
<dbReference type="Gene3D" id="3.40.630.30">
    <property type="match status" value="1"/>
</dbReference>
<dbReference type="SUPFAM" id="SSF55729">
    <property type="entry name" value="Acyl-CoA N-acyltransferases (Nat)"/>
    <property type="match status" value="1"/>
</dbReference>
<dbReference type="InterPro" id="IPR050832">
    <property type="entry name" value="Bact_Acetyltransf"/>
</dbReference>
<protein>
    <submittedName>
        <fullName evidence="4">Acetyltransferase</fullName>
    </submittedName>
</protein>
<dbReference type="Pfam" id="PF00583">
    <property type="entry name" value="Acetyltransf_1"/>
    <property type="match status" value="1"/>
</dbReference>
<dbReference type="RefSeq" id="WP_016332273.1">
    <property type="nucleotide sequence ID" value="NC_021252.1"/>
</dbReference>
<sequence>MTSSHTVSIRQAGEHDVPALAALRRAWTEEQAGQPVDDDGFEERFAGWYAAEASRRSAFLAELDGEAVGMVNLALIERMPRPGIPATRWAYLGNAFVLATHRDREIGSALVDAATAHARVCGCDRIVLSPTERSVPFYRRAGFGPATMLLARVLDEGRAL</sequence>
<keyword evidence="2" id="KW-0012">Acyltransferase</keyword>
<keyword evidence="5" id="KW-1185">Reference proteome</keyword>
<dbReference type="InterPro" id="IPR016181">
    <property type="entry name" value="Acyl_CoA_acyltransferase"/>
</dbReference>
<gene>
    <name evidence="4" type="ORF">AORI_1884</name>
</gene>
<dbReference type="PANTHER" id="PTHR43877">
    <property type="entry name" value="AMINOALKYLPHOSPHONATE N-ACETYLTRANSFERASE-RELATED-RELATED"/>
    <property type="match status" value="1"/>
</dbReference>
<dbReference type="KEGG" id="aoi:AORI_1884"/>
<dbReference type="CDD" id="cd04301">
    <property type="entry name" value="NAT_SF"/>
    <property type="match status" value="1"/>
</dbReference>
<keyword evidence="1 4" id="KW-0808">Transferase</keyword>
<reference evidence="4 5" key="1">
    <citation type="journal article" date="2013" name="BMC Genomics">
        <title>ContigScape: a Cytoscape plugin facilitating microbial genome gap closing.</title>
        <authorList>
            <person name="Tang B."/>
            <person name="Wang Q."/>
            <person name="Yang M."/>
            <person name="Xie F."/>
            <person name="Zhu Y."/>
            <person name="Zhuo Y."/>
            <person name="Wang S."/>
            <person name="Gao H."/>
            <person name="Ding X."/>
            <person name="Zhang L."/>
            <person name="Zhao G."/>
            <person name="Zheng H."/>
        </authorList>
    </citation>
    <scope>NUCLEOTIDE SEQUENCE [LARGE SCALE GENOMIC DNA]</scope>
    <source>
        <strain evidence="4 5">HCCB10007</strain>
    </source>
</reference>
<dbReference type="InterPro" id="IPR000182">
    <property type="entry name" value="GNAT_dom"/>
</dbReference>
<evidence type="ECO:0000256" key="1">
    <source>
        <dbReference type="ARBA" id="ARBA00022679"/>
    </source>
</evidence>
<evidence type="ECO:0000256" key="2">
    <source>
        <dbReference type="ARBA" id="ARBA00023315"/>
    </source>
</evidence>
<dbReference type="Proteomes" id="UP000013968">
    <property type="component" value="Chromosome"/>
</dbReference>
<name>R4T0F6_9PSEU</name>